<sequence length="184" mass="20149">MDKGWLKAPRVHLEDGREITLAKQSCFLKVFDRAVTPDMLATIKKVIDELLANRLVVYTASIAAGIDPKFLDWTVTTDRPDWVVSIAPAPVALTTLMPILAVFDLIWSYDPARLAFGIDDVSLITDDKIWSQAAAKLKKADAALFVPPKTLRAAYSKMMAEKNQTAKDLASTSAATSNLNTEGL</sequence>
<proteinExistence type="predicted"/>
<gene>
    <name evidence="1" type="ORF">HTEP1355_LOCUS14544</name>
</gene>
<protein>
    <submittedName>
        <fullName evidence="1">Uncharacterized protein</fullName>
    </submittedName>
</protein>
<name>A0A7S0W5B5_9CRYP</name>
<reference evidence="1" key="1">
    <citation type="submission" date="2021-01" db="EMBL/GenBank/DDBJ databases">
        <authorList>
            <person name="Corre E."/>
            <person name="Pelletier E."/>
            <person name="Niang G."/>
            <person name="Scheremetjew M."/>
            <person name="Finn R."/>
            <person name="Kale V."/>
            <person name="Holt S."/>
            <person name="Cochrane G."/>
            <person name="Meng A."/>
            <person name="Brown T."/>
            <person name="Cohen L."/>
        </authorList>
    </citation>
    <scope>NUCLEOTIDE SEQUENCE</scope>
    <source>
        <strain evidence="1">CCMP443</strain>
    </source>
</reference>
<dbReference type="EMBL" id="HBFN01025125">
    <property type="protein sequence ID" value="CAD8800871.1"/>
    <property type="molecule type" value="Transcribed_RNA"/>
</dbReference>
<organism evidence="1">
    <name type="scientific">Hemiselmis tepida</name>
    <dbReference type="NCBI Taxonomy" id="464990"/>
    <lineage>
        <taxon>Eukaryota</taxon>
        <taxon>Cryptophyceae</taxon>
        <taxon>Cryptomonadales</taxon>
        <taxon>Hemiselmidaceae</taxon>
        <taxon>Hemiselmis</taxon>
    </lineage>
</organism>
<accession>A0A7S0W5B5</accession>
<dbReference type="AlphaFoldDB" id="A0A7S0W5B5"/>
<evidence type="ECO:0000313" key="1">
    <source>
        <dbReference type="EMBL" id="CAD8800871.1"/>
    </source>
</evidence>